<protein>
    <submittedName>
        <fullName evidence="1 2">Uncharacterized protein</fullName>
    </submittedName>
</protein>
<gene>
    <name evidence="2" type="primary">20204115</name>
    <name evidence="1" type="ORF">HELRODRAFT_172603</name>
</gene>
<name>T1F5L6_HELRO</name>
<dbReference type="EnsemblMetazoa" id="HelroT172603">
    <property type="protein sequence ID" value="HelroP172603"/>
    <property type="gene ID" value="HelroG172603"/>
</dbReference>
<dbReference type="GeneID" id="20204115"/>
<accession>T1F5L6</accession>
<evidence type="ECO:0000313" key="2">
    <source>
        <dbReference type="EnsemblMetazoa" id="HelroP172603"/>
    </source>
</evidence>
<dbReference type="EMBL" id="AMQM01004293">
    <property type="status" value="NOT_ANNOTATED_CDS"/>
    <property type="molecule type" value="Genomic_DNA"/>
</dbReference>
<dbReference type="InParanoid" id="T1F5L6"/>
<reference evidence="2" key="3">
    <citation type="submission" date="2015-06" db="UniProtKB">
        <authorList>
            <consortium name="EnsemblMetazoa"/>
        </authorList>
    </citation>
    <scope>IDENTIFICATION</scope>
</reference>
<dbReference type="HOGENOM" id="CLU_021182_1_1_1"/>
<dbReference type="OrthoDB" id="7433202at2759"/>
<proteinExistence type="predicted"/>
<dbReference type="AlphaFoldDB" id="T1F5L6"/>
<evidence type="ECO:0000313" key="3">
    <source>
        <dbReference type="Proteomes" id="UP000015101"/>
    </source>
</evidence>
<reference evidence="1 3" key="2">
    <citation type="journal article" date="2013" name="Nature">
        <title>Insights into bilaterian evolution from three spiralian genomes.</title>
        <authorList>
            <person name="Simakov O."/>
            <person name="Marletaz F."/>
            <person name="Cho S.J."/>
            <person name="Edsinger-Gonzales E."/>
            <person name="Havlak P."/>
            <person name="Hellsten U."/>
            <person name="Kuo D.H."/>
            <person name="Larsson T."/>
            <person name="Lv J."/>
            <person name="Arendt D."/>
            <person name="Savage R."/>
            <person name="Osoegawa K."/>
            <person name="de Jong P."/>
            <person name="Grimwood J."/>
            <person name="Chapman J.A."/>
            <person name="Shapiro H."/>
            <person name="Aerts A."/>
            <person name="Otillar R.P."/>
            <person name="Terry A.Y."/>
            <person name="Boore J.L."/>
            <person name="Grigoriev I.V."/>
            <person name="Lindberg D.R."/>
            <person name="Seaver E.C."/>
            <person name="Weisblat D.A."/>
            <person name="Putnam N.H."/>
            <person name="Rokhsar D.S."/>
        </authorList>
    </citation>
    <scope>NUCLEOTIDE SEQUENCE</scope>
</reference>
<dbReference type="KEGG" id="hro:HELRODRAFT_172603"/>
<reference evidence="3" key="1">
    <citation type="submission" date="2012-12" db="EMBL/GenBank/DDBJ databases">
        <authorList>
            <person name="Hellsten U."/>
            <person name="Grimwood J."/>
            <person name="Chapman J.A."/>
            <person name="Shapiro H."/>
            <person name="Aerts A."/>
            <person name="Otillar R.P."/>
            <person name="Terry A.Y."/>
            <person name="Boore J.L."/>
            <person name="Simakov O."/>
            <person name="Marletaz F."/>
            <person name="Cho S.-J."/>
            <person name="Edsinger-Gonzales E."/>
            <person name="Havlak P."/>
            <person name="Kuo D.-H."/>
            <person name="Larsson T."/>
            <person name="Lv J."/>
            <person name="Arendt D."/>
            <person name="Savage R."/>
            <person name="Osoegawa K."/>
            <person name="de Jong P."/>
            <person name="Lindberg D.R."/>
            <person name="Seaver E.C."/>
            <person name="Weisblat D.A."/>
            <person name="Putnam N.H."/>
            <person name="Grigoriev I.V."/>
            <person name="Rokhsar D.S."/>
        </authorList>
    </citation>
    <scope>NUCLEOTIDE SEQUENCE</scope>
</reference>
<keyword evidence="3" id="KW-1185">Reference proteome</keyword>
<evidence type="ECO:0000313" key="1">
    <source>
        <dbReference type="EMBL" id="ESO04247.1"/>
    </source>
</evidence>
<dbReference type="Proteomes" id="UP000015101">
    <property type="component" value="Unassembled WGS sequence"/>
</dbReference>
<dbReference type="RefSeq" id="XP_009017516.1">
    <property type="nucleotide sequence ID" value="XM_009019268.1"/>
</dbReference>
<sequence length="169" mass="18765">MAGNNTTACVTRLDATSIRLSLGLRLGLPIVSKYICLSRSNVCPLGYHCLLCKLDSGRQARHLAMNNYLFRLFQKANIPAIKGPAGFIPDNNFRPDGSSVSETSSDLERYVSSHIDKKYINYTSIESGSAVLKEADFKNKKYKNLTNYTKIFINVCIEASGPVDKNTIY</sequence>
<dbReference type="CTD" id="20204115"/>
<organism evidence="2 3">
    <name type="scientific">Helobdella robusta</name>
    <name type="common">Californian leech</name>
    <dbReference type="NCBI Taxonomy" id="6412"/>
    <lineage>
        <taxon>Eukaryota</taxon>
        <taxon>Metazoa</taxon>
        <taxon>Spiralia</taxon>
        <taxon>Lophotrochozoa</taxon>
        <taxon>Annelida</taxon>
        <taxon>Clitellata</taxon>
        <taxon>Hirudinea</taxon>
        <taxon>Rhynchobdellida</taxon>
        <taxon>Glossiphoniidae</taxon>
        <taxon>Helobdella</taxon>
    </lineage>
</organism>
<dbReference type="EMBL" id="KB096502">
    <property type="protein sequence ID" value="ESO04247.1"/>
    <property type="molecule type" value="Genomic_DNA"/>
</dbReference>